<protein>
    <submittedName>
        <fullName evidence="2">Uncharacterized protein</fullName>
    </submittedName>
</protein>
<dbReference type="EMBL" id="BPNN01000205">
    <property type="protein sequence ID" value="GJA66010.1"/>
    <property type="molecule type" value="Genomic_DNA"/>
</dbReference>
<proteinExistence type="predicted"/>
<organism evidence="2 3">
    <name type="scientific">Aeromonas caviae</name>
    <name type="common">Aeromonas punctata</name>
    <dbReference type="NCBI Taxonomy" id="648"/>
    <lineage>
        <taxon>Bacteria</taxon>
        <taxon>Pseudomonadati</taxon>
        <taxon>Pseudomonadota</taxon>
        <taxon>Gammaproteobacteria</taxon>
        <taxon>Aeromonadales</taxon>
        <taxon>Aeromonadaceae</taxon>
        <taxon>Aeromonas</taxon>
    </lineage>
</organism>
<sequence length="61" mass="6885">MPEGSESCSNGRAEGYTKRHKKGHTLQSTGHTKRHIKGHEISWLDTKQDTQWGAFKTYGVV</sequence>
<dbReference type="AlphaFoldDB" id="A0AA37D1T2"/>
<dbReference type="Proteomes" id="UP000886934">
    <property type="component" value="Unassembled WGS sequence"/>
</dbReference>
<feature type="compositionally biased region" description="Polar residues" evidence="1">
    <location>
        <begin position="1"/>
        <end position="10"/>
    </location>
</feature>
<gene>
    <name evidence="2" type="ORF">KAM351_46210</name>
</gene>
<evidence type="ECO:0000313" key="2">
    <source>
        <dbReference type="EMBL" id="GJA66010.1"/>
    </source>
</evidence>
<name>A0AA37D1T2_AERCA</name>
<feature type="region of interest" description="Disordered" evidence="1">
    <location>
        <begin position="1"/>
        <end position="34"/>
    </location>
</feature>
<evidence type="ECO:0000256" key="1">
    <source>
        <dbReference type="SAM" id="MobiDB-lite"/>
    </source>
</evidence>
<reference evidence="2" key="1">
    <citation type="submission" date="2021-07" db="EMBL/GenBank/DDBJ databases">
        <title>Draft genome sequence of carbapenem-resistant Aeromonas spp. in Japan.</title>
        <authorList>
            <person name="Maehana S."/>
            <person name="Suzuki M."/>
            <person name="Kitasato H."/>
        </authorList>
    </citation>
    <scope>NUCLEOTIDE SEQUENCE</scope>
    <source>
        <strain evidence="2">KAM351</strain>
    </source>
</reference>
<evidence type="ECO:0000313" key="3">
    <source>
        <dbReference type="Proteomes" id="UP000886934"/>
    </source>
</evidence>
<accession>A0AA37D1T2</accession>
<comment type="caution">
    <text evidence="2">The sequence shown here is derived from an EMBL/GenBank/DDBJ whole genome shotgun (WGS) entry which is preliminary data.</text>
</comment>